<dbReference type="EMBL" id="SDKK01000032">
    <property type="protein sequence ID" value="TYC52454.1"/>
    <property type="molecule type" value="Genomic_DNA"/>
</dbReference>
<accession>A0A6C2CEP6</accession>
<dbReference type="Proteomes" id="UP000389128">
    <property type="component" value="Unassembled WGS sequence"/>
</dbReference>
<sequence length="587" mass="62597">MNAPRTLPIDAEQREFTVKVNGSPVPRTHQLMSVSVLSTANHIATARLAWRDGDAASSNFLLSNDALFVPGAEVEILAGAASPDLLFKGLVVRQRLKVREGAPPQLLIECRHAATKMSLKRHGATYFDKTDSDVMSQLCSDAGLNATIASTSFSHKHLVQYDCTDWDFLVTRAQANGQLVFTRGADIETRLPDASASPVATLQFGATLLEFDAEIDAREQTQAVKTLTWSAADQAVHTLDASPPAFSGPGNLTPDDLASAMGVDALELRHVMIPDGEATATADARFARARLDKVSGRAMCVGLGQVLPGDVIELAGVGERFNGKVLLTAVRHEMDPSQGWRTHLQFGGVPEDPARRERLEARRTTSLLAPAHGLQIGVVTDNEDPDNEFRVRVRLPLVDPAGDGVWARVASADAGNNRGVMIRPEISDEVVVGFFDDDPRAPVILGMLHSSAHPATLTPSNDNHEKVFVSRSGIKLHIDDDKVILTITTPAEQQLVFDDDQGSVLLKDKNGNSIKLDSAGITIESGAALHIKTSTETKLDIGSSGEIKTSAGLDIKAGAALKLEGSAGAELSTPAIAKVKGSLVQIN</sequence>
<evidence type="ECO:0000313" key="3">
    <source>
        <dbReference type="Proteomes" id="UP000389128"/>
    </source>
</evidence>
<feature type="domain" description="Gp5/Type VI secretion system Vgr protein OB-fold" evidence="1">
    <location>
        <begin position="375"/>
        <end position="449"/>
    </location>
</feature>
<dbReference type="NCBIfam" id="TIGR01646">
    <property type="entry name" value="vgr_GE"/>
    <property type="match status" value="1"/>
</dbReference>
<dbReference type="Pfam" id="PF04717">
    <property type="entry name" value="Phage_base_V"/>
    <property type="match status" value="1"/>
</dbReference>
<proteinExistence type="predicted"/>
<dbReference type="Gene3D" id="2.40.50.230">
    <property type="entry name" value="Gp5 N-terminal domain"/>
    <property type="match status" value="1"/>
</dbReference>
<evidence type="ECO:0000313" key="2">
    <source>
        <dbReference type="EMBL" id="TYC52454.1"/>
    </source>
</evidence>
<protein>
    <submittedName>
        <fullName evidence="2">Type VI secretion system tip protein VgrG</fullName>
    </submittedName>
</protein>
<evidence type="ECO:0000259" key="1">
    <source>
        <dbReference type="Pfam" id="PF04717"/>
    </source>
</evidence>
<dbReference type="SUPFAM" id="SSF69279">
    <property type="entry name" value="Phage tail proteins"/>
    <property type="match status" value="1"/>
</dbReference>
<organism evidence="2 3">
    <name type="scientific">Zoogloea oleivorans</name>
    <dbReference type="NCBI Taxonomy" id="1552750"/>
    <lineage>
        <taxon>Bacteria</taxon>
        <taxon>Pseudomonadati</taxon>
        <taxon>Pseudomonadota</taxon>
        <taxon>Betaproteobacteria</taxon>
        <taxon>Rhodocyclales</taxon>
        <taxon>Zoogloeaceae</taxon>
        <taxon>Zoogloea</taxon>
    </lineage>
</organism>
<gene>
    <name evidence="2" type="primary">vgrG</name>
    <name evidence="2" type="ORF">ETQ85_22655</name>
</gene>
<dbReference type="AlphaFoldDB" id="A0A6C2CEP6"/>
<dbReference type="InterPro" id="IPR006531">
    <property type="entry name" value="Gp5/Vgr_OB"/>
</dbReference>
<dbReference type="OrthoDB" id="8572364at2"/>
<keyword evidence="3" id="KW-1185">Reference proteome</keyword>
<reference evidence="2 3" key="1">
    <citation type="submission" date="2019-01" db="EMBL/GenBank/DDBJ databases">
        <title>Zoogloea oleivorans genome sequencing and assembly.</title>
        <authorList>
            <person name="Tancsics A."/>
            <person name="Farkas M."/>
            <person name="Kriszt B."/>
            <person name="Maroti G."/>
            <person name="Horvath B."/>
        </authorList>
    </citation>
    <scope>NUCLEOTIDE SEQUENCE [LARGE SCALE GENOMIC DNA]</scope>
    <source>
        <strain evidence="2 3">Buc</strain>
    </source>
</reference>
<dbReference type="SUPFAM" id="SSF69255">
    <property type="entry name" value="gp5 N-terminal domain-like"/>
    <property type="match status" value="1"/>
</dbReference>
<name>A0A6C2CEP6_9RHOO</name>
<dbReference type="InterPro" id="IPR037026">
    <property type="entry name" value="Vgr_OB-fold_dom_sf"/>
</dbReference>
<comment type="caution">
    <text evidence="2">The sequence shown here is derived from an EMBL/GenBank/DDBJ whole genome shotgun (WGS) entry which is preliminary data.</text>
</comment>
<dbReference type="InterPro" id="IPR006533">
    <property type="entry name" value="T6SS_Vgr_RhsGE"/>
</dbReference>